<evidence type="ECO:0000313" key="7">
    <source>
        <dbReference type="EMBL" id="QIR15494.1"/>
    </source>
</evidence>
<dbReference type="Gene3D" id="1.10.287.470">
    <property type="entry name" value="Helix hairpin bin"/>
    <property type="match status" value="1"/>
</dbReference>
<dbReference type="Gene3D" id="2.40.30.170">
    <property type="match status" value="1"/>
</dbReference>
<protein>
    <submittedName>
        <fullName evidence="7">Efflux RND transporter periplasmic adaptor subunit</fullName>
    </submittedName>
</protein>
<reference evidence="7 8" key="1">
    <citation type="submission" date="2020-03" db="EMBL/GenBank/DDBJ databases">
        <title>Complete genome sequence of Shewanella sp.</title>
        <authorList>
            <person name="Kim Y.-S."/>
            <person name="Kim S.-J."/>
            <person name="Jung H.-K."/>
            <person name="Kim K.-H."/>
        </authorList>
    </citation>
    <scope>NUCLEOTIDE SEQUENCE [LARGE SCALE GENOMIC DNA]</scope>
    <source>
        <strain evidence="7 8">PN3F2</strain>
    </source>
</reference>
<dbReference type="PANTHER" id="PTHR30469:SF12">
    <property type="entry name" value="MULTIDRUG RESISTANCE PROTEIN MDTA"/>
    <property type="match status" value="1"/>
</dbReference>
<evidence type="ECO:0000256" key="2">
    <source>
        <dbReference type="ARBA" id="ARBA00009477"/>
    </source>
</evidence>
<dbReference type="RefSeq" id="WP_167679320.1">
    <property type="nucleotide sequence ID" value="NZ_CP050313.1"/>
</dbReference>
<dbReference type="Proteomes" id="UP000502608">
    <property type="component" value="Chromosome"/>
</dbReference>
<evidence type="ECO:0000259" key="5">
    <source>
        <dbReference type="Pfam" id="PF25917"/>
    </source>
</evidence>
<dbReference type="AlphaFoldDB" id="A0A6G9QLN0"/>
<dbReference type="SUPFAM" id="SSF111369">
    <property type="entry name" value="HlyD-like secretion proteins"/>
    <property type="match status" value="1"/>
</dbReference>
<evidence type="ECO:0000256" key="4">
    <source>
        <dbReference type="SAM" id="MobiDB-lite"/>
    </source>
</evidence>
<dbReference type="GO" id="GO:1990281">
    <property type="term" value="C:efflux pump complex"/>
    <property type="evidence" value="ECO:0007669"/>
    <property type="project" value="TreeGrafter"/>
</dbReference>
<dbReference type="KEGG" id="saes:HBH39_14145"/>
<accession>A0A6G9QLN0</accession>
<dbReference type="PANTHER" id="PTHR30469">
    <property type="entry name" value="MULTIDRUG RESISTANCE PROTEIN MDTA"/>
    <property type="match status" value="1"/>
</dbReference>
<feature type="compositionally biased region" description="Basic and acidic residues" evidence="4">
    <location>
        <begin position="381"/>
        <end position="393"/>
    </location>
</feature>
<evidence type="ECO:0000313" key="8">
    <source>
        <dbReference type="Proteomes" id="UP000502608"/>
    </source>
</evidence>
<dbReference type="InterPro" id="IPR006143">
    <property type="entry name" value="RND_pump_MFP"/>
</dbReference>
<proteinExistence type="inferred from homology"/>
<dbReference type="Pfam" id="PF25967">
    <property type="entry name" value="RND-MFP_C"/>
    <property type="match status" value="1"/>
</dbReference>
<keyword evidence="3" id="KW-0813">Transport</keyword>
<dbReference type="GO" id="GO:0015562">
    <property type="term" value="F:efflux transmembrane transporter activity"/>
    <property type="evidence" value="ECO:0007669"/>
    <property type="project" value="TreeGrafter"/>
</dbReference>
<feature type="domain" description="Multidrug resistance protein MdtA-like barrel-sandwich hybrid" evidence="5">
    <location>
        <begin position="73"/>
        <end position="211"/>
    </location>
</feature>
<name>A0A6G9QLN0_9GAMM</name>
<feature type="domain" description="Multidrug resistance protein MdtA-like C-terminal permuted SH3" evidence="6">
    <location>
        <begin position="311"/>
        <end position="366"/>
    </location>
</feature>
<comment type="similarity">
    <text evidence="2">Belongs to the membrane fusion protein (MFP) (TC 8.A.1) family.</text>
</comment>
<dbReference type="Gene3D" id="2.40.420.20">
    <property type="match status" value="1"/>
</dbReference>
<comment type="subcellular location">
    <subcellularLocation>
        <location evidence="1">Cell envelope</location>
    </subcellularLocation>
</comment>
<keyword evidence="8" id="KW-1185">Reference proteome</keyword>
<organism evidence="7 8">
    <name type="scientific">Shewanella aestuarii</name>
    <dbReference type="NCBI Taxonomy" id="1028752"/>
    <lineage>
        <taxon>Bacteria</taxon>
        <taxon>Pseudomonadati</taxon>
        <taxon>Pseudomonadota</taxon>
        <taxon>Gammaproteobacteria</taxon>
        <taxon>Alteromonadales</taxon>
        <taxon>Shewanellaceae</taxon>
        <taxon>Shewanella</taxon>
    </lineage>
</organism>
<dbReference type="EMBL" id="CP050313">
    <property type="protein sequence ID" value="QIR15494.1"/>
    <property type="molecule type" value="Genomic_DNA"/>
</dbReference>
<gene>
    <name evidence="7" type="ORF">HBH39_14145</name>
</gene>
<dbReference type="NCBIfam" id="TIGR01730">
    <property type="entry name" value="RND_mfp"/>
    <property type="match status" value="1"/>
</dbReference>
<evidence type="ECO:0000259" key="6">
    <source>
        <dbReference type="Pfam" id="PF25967"/>
    </source>
</evidence>
<sequence length="413" mass="45060">MMNKKYLIPVVIIAIAVATVALITSNPPTSDRGKPMKVAAMLVETQVVKPQDYQIQVSSFGVVKPRTQSVLVTQASGQILSISPNFREGGFFEKGEVLVQLDDRDYQAEVKIAEAGLLLARQQLLEEQARTNQALADWQRLSNDRQPNALVLREPQLAAARAAMLSSQAKLEQANLALERTKIVAPYSGRILEKNVDVGRVVSTNSQLATIYATDYVEIRLPINNNDLALVDLPEQGNTVVAKVSFESDLIGLQKWEGQLIRTEGAIDSNSQQLYVVAQIDDPFDYQANQQMPLKIGQYLSANIAGKMLPQVLVIPTKAIYQGSYVYVVNNGKLLRREVTTRWQNSQDSVISSGLQAGDELVITSLGQVSSGTPVVVAGAAKDKASKDNRADDLNPPTPTKPHKASTSQEPQS</sequence>
<dbReference type="InterPro" id="IPR058627">
    <property type="entry name" value="MdtA-like_C"/>
</dbReference>
<dbReference type="InterPro" id="IPR058625">
    <property type="entry name" value="MdtA-like_BSH"/>
</dbReference>
<feature type="region of interest" description="Disordered" evidence="4">
    <location>
        <begin position="379"/>
        <end position="413"/>
    </location>
</feature>
<dbReference type="Gene3D" id="2.40.50.100">
    <property type="match status" value="1"/>
</dbReference>
<evidence type="ECO:0000256" key="1">
    <source>
        <dbReference type="ARBA" id="ARBA00004196"/>
    </source>
</evidence>
<evidence type="ECO:0000256" key="3">
    <source>
        <dbReference type="ARBA" id="ARBA00022448"/>
    </source>
</evidence>
<dbReference type="Pfam" id="PF25917">
    <property type="entry name" value="BSH_RND"/>
    <property type="match status" value="1"/>
</dbReference>